<organism evidence="9 10">
    <name type="scientific">Candidatus Devosia phytovorans</name>
    <dbReference type="NCBI Taxonomy" id="3121372"/>
    <lineage>
        <taxon>Bacteria</taxon>
        <taxon>Pseudomonadati</taxon>
        <taxon>Pseudomonadota</taxon>
        <taxon>Alphaproteobacteria</taxon>
        <taxon>Hyphomicrobiales</taxon>
        <taxon>Devosiaceae</taxon>
        <taxon>Devosia</taxon>
    </lineage>
</organism>
<dbReference type="Pfam" id="PF02518">
    <property type="entry name" value="HATPase_c"/>
    <property type="match status" value="1"/>
</dbReference>
<proteinExistence type="predicted"/>
<dbReference type="CDD" id="cd19410">
    <property type="entry name" value="HK9-like_sensor"/>
    <property type="match status" value="1"/>
</dbReference>
<keyword evidence="7" id="KW-0812">Transmembrane</keyword>
<sequence>MPISTNVFVRSTSLLLIVAFLALATIVGTTIYLVENNNYWFNETTNARIARAVTVNARNALQDAETGQRGFLLTQDERYLDPYSAALPEIPGNIDRLEEVLAPYPEANTIAPTLRGIIDNKLVEMAQTIDLVRAGRVVDAIDIIRTDRGKADMDQARALFTSVIDAADTRTLEGLENQRNSFIALRLVTIIGGFVIFAFVGGAAWTVVTYNRELSGARAEVEAANAGLEERVRERTSELGRANEEIQRFAYIVTHDLRAPLVNIMGFTSELETSVGELSTYMADRPDDGDAKFADAKLAATEDLPEAITFIRAATRKMDSLINAILKISREGRRQLKPEALDLTKIAETTITTVQHQITENGGDTRIDITVPRIVTDKLSIEQVLGNLIDNAVKYQQPGRPLKIAIRAEYASGNRIEIEVEDNGRGIAPNDHERVFELFRRAGTQTQPGEGIGLAHVRTMVRSLGGDITLRSELGVGTTFIITLPRDLRSFLGSQSA</sequence>
<evidence type="ECO:0000256" key="2">
    <source>
        <dbReference type="ARBA" id="ARBA00012438"/>
    </source>
</evidence>
<dbReference type="InterPro" id="IPR036097">
    <property type="entry name" value="HisK_dim/P_sf"/>
</dbReference>
<evidence type="ECO:0000256" key="4">
    <source>
        <dbReference type="ARBA" id="ARBA00022679"/>
    </source>
</evidence>
<evidence type="ECO:0000256" key="6">
    <source>
        <dbReference type="SAM" id="Coils"/>
    </source>
</evidence>
<dbReference type="InterPro" id="IPR004358">
    <property type="entry name" value="Sig_transdc_His_kin-like_C"/>
</dbReference>
<evidence type="ECO:0000256" key="5">
    <source>
        <dbReference type="ARBA" id="ARBA00022777"/>
    </source>
</evidence>
<dbReference type="EMBL" id="CP119312">
    <property type="protein sequence ID" value="WEK05426.1"/>
    <property type="molecule type" value="Genomic_DNA"/>
</dbReference>
<dbReference type="PRINTS" id="PR00344">
    <property type="entry name" value="BCTRLSENSOR"/>
</dbReference>
<dbReference type="GO" id="GO:0000155">
    <property type="term" value="F:phosphorelay sensor kinase activity"/>
    <property type="evidence" value="ECO:0007669"/>
    <property type="project" value="InterPro"/>
</dbReference>
<evidence type="ECO:0000313" key="10">
    <source>
        <dbReference type="Proteomes" id="UP001217476"/>
    </source>
</evidence>
<dbReference type="SUPFAM" id="SSF47384">
    <property type="entry name" value="Homodimeric domain of signal transducing histidine kinase"/>
    <property type="match status" value="1"/>
</dbReference>
<dbReference type="PROSITE" id="PS50109">
    <property type="entry name" value="HIS_KIN"/>
    <property type="match status" value="1"/>
</dbReference>
<evidence type="ECO:0000259" key="8">
    <source>
        <dbReference type="PROSITE" id="PS50109"/>
    </source>
</evidence>
<dbReference type="CDD" id="cd00075">
    <property type="entry name" value="HATPase"/>
    <property type="match status" value="1"/>
</dbReference>
<dbReference type="InterPro" id="IPR003594">
    <property type="entry name" value="HATPase_dom"/>
</dbReference>
<keyword evidence="7" id="KW-0472">Membrane</keyword>
<gene>
    <name evidence="9" type="ORF">P0Y65_03985</name>
</gene>
<feature type="coiled-coil region" evidence="6">
    <location>
        <begin position="211"/>
        <end position="245"/>
    </location>
</feature>
<dbReference type="InterPro" id="IPR003661">
    <property type="entry name" value="HisK_dim/P_dom"/>
</dbReference>
<dbReference type="AlphaFoldDB" id="A0AAJ5VV29"/>
<dbReference type="PANTHER" id="PTHR42878">
    <property type="entry name" value="TWO-COMPONENT HISTIDINE KINASE"/>
    <property type="match status" value="1"/>
</dbReference>
<feature type="domain" description="Histidine kinase" evidence="8">
    <location>
        <begin position="252"/>
        <end position="488"/>
    </location>
</feature>
<name>A0AAJ5VV29_9HYPH</name>
<dbReference type="InterPro" id="IPR007891">
    <property type="entry name" value="CHASE3"/>
</dbReference>
<accession>A0AAJ5VV29</accession>
<dbReference type="CDD" id="cd00082">
    <property type="entry name" value="HisKA"/>
    <property type="match status" value="1"/>
</dbReference>
<feature type="transmembrane region" description="Helical" evidence="7">
    <location>
        <begin position="187"/>
        <end position="208"/>
    </location>
</feature>
<dbReference type="SUPFAM" id="SSF55874">
    <property type="entry name" value="ATPase domain of HSP90 chaperone/DNA topoisomerase II/histidine kinase"/>
    <property type="match status" value="1"/>
</dbReference>
<dbReference type="EC" id="2.7.13.3" evidence="2"/>
<reference evidence="9" key="1">
    <citation type="submission" date="2023-03" db="EMBL/GenBank/DDBJ databases">
        <title>Andean soil-derived lignocellulolytic bacterial consortium as a source of novel taxa and putative plastic-active enzymes.</title>
        <authorList>
            <person name="Diaz-Garcia L."/>
            <person name="Chuvochina M."/>
            <person name="Feuerriegel G."/>
            <person name="Bunk B."/>
            <person name="Sproer C."/>
            <person name="Streit W.R."/>
            <person name="Rodriguez L.M."/>
            <person name="Overmann J."/>
            <person name="Jimenez D.J."/>
        </authorList>
    </citation>
    <scope>NUCLEOTIDE SEQUENCE</scope>
    <source>
        <strain evidence="9">MAG 4196</strain>
    </source>
</reference>
<dbReference type="GO" id="GO:0000156">
    <property type="term" value="F:phosphorelay response regulator activity"/>
    <property type="evidence" value="ECO:0007669"/>
    <property type="project" value="TreeGrafter"/>
</dbReference>
<keyword evidence="6" id="KW-0175">Coiled coil</keyword>
<dbReference type="Gene3D" id="3.30.565.10">
    <property type="entry name" value="Histidine kinase-like ATPase, C-terminal domain"/>
    <property type="match status" value="1"/>
</dbReference>
<evidence type="ECO:0000313" key="9">
    <source>
        <dbReference type="EMBL" id="WEK05426.1"/>
    </source>
</evidence>
<evidence type="ECO:0000256" key="7">
    <source>
        <dbReference type="SAM" id="Phobius"/>
    </source>
</evidence>
<dbReference type="Gene3D" id="1.10.287.130">
    <property type="match status" value="1"/>
</dbReference>
<keyword evidence="4" id="KW-0808">Transferase</keyword>
<feature type="transmembrane region" description="Helical" evidence="7">
    <location>
        <begin position="12"/>
        <end position="34"/>
    </location>
</feature>
<dbReference type="InterPro" id="IPR050351">
    <property type="entry name" value="BphY/WalK/GraS-like"/>
</dbReference>
<dbReference type="InterPro" id="IPR036890">
    <property type="entry name" value="HATPase_C_sf"/>
</dbReference>
<dbReference type="GO" id="GO:0030295">
    <property type="term" value="F:protein kinase activator activity"/>
    <property type="evidence" value="ECO:0007669"/>
    <property type="project" value="TreeGrafter"/>
</dbReference>
<evidence type="ECO:0000256" key="1">
    <source>
        <dbReference type="ARBA" id="ARBA00000085"/>
    </source>
</evidence>
<protein>
    <recommendedName>
        <fullName evidence="2">histidine kinase</fullName>
        <ecNumber evidence="2">2.7.13.3</ecNumber>
    </recommendedName>
</protein>
<keyword evidence="5" id="KW-0418">Kinase</keyword>
<dbReference type="SMART" id="SM00387">
    <property type="entry name" value="HATPase_c"/>
    <property type="match status" value="1"/>
</dbReference>
<comment type="catalytic activity">
    <reaction evidence="1">
        <text>ATP + protein L-histidine = ADP + protein N-phospho-L-histidine.</text>
        <dbReference type="EC" id="2.7.13.3"/>
    </reaction>
</comment>
<dbReference type="Proteomes" id="UP001217476">
    <property type="component" value="Chromosome"/>
</dbReference>
<evidence type="ECO:0000256" key="3">
    <source>
        <dbReference type="ARBA" id="ARBA00022553"/>
    </source>
</evidence>
<dbReference type="Pfam" id="PF05227">
    <property type="entry name" value="CHASE3"/>
    <property type="match status" value="1"/>
</dbReference>
<dbReference type="InterPro" id="IPR005467">
    <property type="entry name" value="His_kinase_dom"/>
</dbReference>
<dbReference type="GO" id="GO:0007234">
    <property type="term" value="P:osmosensory signaling via phosphorelay pathway"/>
    <property type="evidence" value="ECO:0007669"/>
    <property type="project" value="TreeGrafter"/>
</dbReference>
<keyword evidence="3" id="KW-0597">Phosphoprotein</keyword>
<dbReference type="PANTHER" id="PTHR42878:SF15">
    <property type="entry name" value="BACTERIOPHYTOCHROME"/>
    <property type="match status" value="1"/>
</dbReference>
<keyword evidence="7" id="KW-1133">Transmembrane helix</keyword>